<proteinExistence type="inferred from homology"/>
<feature type="transmembrane region" description="Helical" evidence="7">
    <location>
        <begin position="88"/>
        <end position="108"/>
    </location>
</feature>
<feature type="transmembrane region" description="Helical" evidence="7">
    <location>
        <begin position="204"/>
        <end position="223"/>
    </location>
</feature>
<dbReference type="InterPro" id="IPR035952">
    <property type="entry name" value="Rhomboid-like_sf"/>
</dbReference>
<evidence type="ECO:0000256" key="6">
    <source>
        <dbReference type="ARBA" id="ARBA00023136"/>
    </source>
</evidence>
<dbReference type="EMBL" id="CAADRA010006395">
    <property type="protein sequence ID" value="VFT94818.1"/>
    <property type="molecule type" value="Genomic_DNA"/>
</dbReference>
<dbReference type="InterPro" id="IPR007599">
    <property type="entry name" value="DER1"/>
</dbReference>
<evidence type="ECO:0000256" key="3">
    <source>
        <dbReference type="ARBA" id="ARBA00022692"/>
    </source>
</evidence>
<comment type="subcellular location">
    <subcellularLocation>
        <location evidence="1 7">Endoplasmic reticulum membrane</location>
        <topology evidence="1 7">Multi-pass membrane protein</topology>
    </subcellularLocation>
</comment>
<dbReference type="EMBL" id="VJMH01006374">
    <property type="protein sequence ID" value="KAF0690530.1"/>
    <property type="molecule type" value="Genomic_DNA"/>
</dbReference>
<name>A0A485LAJ1_9STRA</name>
<evidence type="ECO:0000313" key="9">
    <source>
        <dbReference type="EMBL" id="VFT94818.1"/>
    </source>
</evidence>
<keyword evidence="3 7" id="KW-0812">Transmembrane</keyword>
<dbReference type="AlphaFoldDB" id="A0A485LAJ1"/>
<evidence type="ECO:0000256" key="7">
    <source>
        <dbReference type="RuleBase" id="RU363059"/>
    </source>
</evidence>
<keyword evidence="4 7" id="KW-0256">Endoplasmic reticulum</keyword>
<comment type="similarity">
    <text evidence="2 7">Belongs to the derlin family.</text>
</comment>
<feature type="transmembrane region" description="Helical" evidence="7">
    <location>
        <begin position="50"/>
        <end position="76"/>
    </location>
</feature>
<reference evidence="8" key="2">
    <citation type="submission" date="2019-06" db="EMBL/GenBank/DDBJ databases">
        <title>Genomics analysis of Aphanomyces spp. identifies a new class of oomycete effector associated with host adaptation.</title>
        <authorList>
            <person name="Gaulin E."/>
        </authorList>
    </citation>
    <scope>NUCLEOTIDE SEQUENCE</scope>
    <source>
        <strain evidence="8">CBS 578.67</strain>
    </source>
</reference>
<dbReference type="PANTHER" id="PTHR11009">
    <property type="entry name" value="DER1-LIKE PROTEIN, DERLIN"/>
    <property type="match status" value="1"/>
</dbReference>
<sequence>MAFVQASDWPKFCPPTQNRNSHLIVAAVIAARSMNDPLEWYYEIPIISRLYLTGAFLTTAACALELISPFSLYFNFNLIFYRGQVWRLLTNFLFFGLFSLDFLFHMYFLVRYSRMLEEGSFRGRTADFLYMLLLGAFFMILVAPFVSVHFLGSSLTFMMVYIWGRRNEHTRLSFLGLFPFTAPYLPWVLLLFSMVLGNSATIDLIGIVVGHIYYFFEDVYPAIADIRGWRVRRVLETPTFVKFLCNPQAFTNQPPVVNDIPVVDNPLHAMPDPRDDNHPHAD</sequence>
<protein>
    <recommendedName>
        <fullName evidence="7">Derlin</fullName>
    </recommendedName>
</protein>
<dbReference type="GO" id="GO:0005789">
    <property type="term" value="C:endoplasmic reticulum membrane"/>
    <property type="evidence" value="ECO:0007669"/>
    <property type="project" value="UniProtKB-SubCell"/>
</dbReference>
<dbReference type="SUPFAM" id="SSF144091">
    <property type="entry name" value="Rhomboid-like"/>
    <property type="match status" value="1"/>
</dbReference>
<feature type="transmembrane region" description="Helical" evidence="7">
    <location>
        <begin position="128"/>
        <end position="151"/>
    </location>
</feature>
<reference evidence="9 10" key="1">
    <citation type="submission" date="2019-03" db="EMBL/GenBank/DDBJ databases">
        <authorList>
            <person name="Gaulin E."/>
            <person name="Dumas B."/>
        </authorList>
    </citation>
    <scope>NUCLEOTIDE SEQUENCE [LARGE SCALE GENOMIC DNA]</scope>
    <source>
        <strain evidence="9">CBS 568.67</strain>
    </source>
</reference>
<accession>A0A485LAJ1</accession>
<dbReference type="GO" id="GO:0051603">
    <property type="term" value="P:proteolysis involved in protein catabolic process"/>
    <property type="evidence" value="ECO:0007669"/>
    <property type="project" value="UniProtKB-ARBA"/>
</dbReference>
<evidence type="ECO:0000313" key="8">
    <source>
        <dbReference type="EMBL" id="KAF0690530.1"/>
    </source>
</evidence>
<dbReference type="GO" id="GO:0033554">
    <property type="term" value="P:cellular response to stress"/>
    <property type="evidence" value="ECO:0007669"/>
    <property type="project" value="UniProtKB-ARBA"/>
</dbReference>
<comment type="function">
    <text evidence="7">May be involved in the degradation of misfolded endoplasmic reticulum (ER) luminal proteins.</text>
</comment>
<keyword evidence="5 7" id="KW-1133">Transmembrane helix</keyword>
<dbReference type="Proteomes" id="UP000332933">
    <property type="component" value="Unassembled WGS sequence"/>
</dbReference>
<dbReference type="Pfam" id="PF04511">
    <property type="entry name" value="DER1"/>
    <property type="match status" value="1"/>
</dbReference>
<keyword evidence="6 7" id="KW-0472">Membrane</keyword>
<evidence type="ECO:0000256" key="5">
    <source>
        <dbReference type="ARBA" id="ARBA00022989"/>
    </source>
</evidence>
<dbReference type="FunFam" id="1.20.1540.10:FF:000016">
    <property type="entry name" value="Derlin"/>
    <property type="match status" value="1"/>
</dbReference>
<keyword evidence="10" id="KW-1185">Reference proteome</keyword>
<feature type="transmembrane region" description="Helical" evidence="7">
    <location>
        <begin position="172"/>
        <end position="192"/>
    </location>
</feature>
<gene>
    <name evidence="9" type="primary">Aste57867_18079</name>
    <name evidence="8" type="ORF">As57867_018017</name>
    <name evidence="9" type="ORF">ASTE57867_18079</name>
</gene>
<evidence type="ECO:0000256" key="1">
    <source>
        <dbReference type="ARBA" id="ARBA00004477"/>
    </source>
</evidence>
<organism evidence="9 10">
    <name type="scientific">Aphanomyces stellatus</name>
    <dbReference type="NCBI Taxonomy" id="120398"/>
    <lineage>
        <taxon>Eukaryota</taxon>
        <taxon>Sar</taxon>
        <taxon>Stramenopiles</taxon>
        <taxon>Oomycota</taxon>
        <taxon>Saprolegniomycetes</taxon>
        <taxon>Saprolegniales</taxon>
        <taxon>Verrucalvaceae</taxon>
        <taxon>Aphanomyces</taxon>
    </lineage>
</organism>
<dbReference type="OrthoDB" id="1716531at2759"/>
<evidence type="ECO:0000313" key="10">
    <source>
        <dbReference type="Proteomes" id="UP000332933"/>
    </source>
</evidence>
<evidence type="ECO:0000256" key="4">
    <source>
        <dbReference type="ARBA" id="ARBA00022824"/>
    </source>
</evidence>
<evidence type="ECO:0000256" key="2">
    <source>
        <dbReference type="ARBA" id="ARBA00008917"/>
    </source>
</evidence>